<evidence type="ECO:0000256" key="1">
    <source>
        <dbReference type="ARBA" id="ARBA00022723"/>
    </source>
</evidence>
<keyword evidence="1" id="KW-0479">Metal-binding</keyword>
<dbReference type="EMBL" id="BAAAND010000001">
    <property type="protein sequence ID" value="GAA1566397.1"/>
    <property type="molecule type" value="Genomic_DNA"/>
</dbReference>
<dbReference type="RefSeq" id="WP_344187658.1">
    <property type="nucleotide sequence ID" value="NZ_BAAAND010000001.1"/>
</dbReference>
<dbReference type="Gene3D" id="3.40.720.10">
    <property type="entry name" value="Alkaline Phosphatase, subunit A"/>
    <property type="match status" value="1"/>
</dbReference>
<protein>
    <submittedName>
        <fullName evidence="4">Sulfatase-like hydrolase/transferase</fullName>
    </submittedName>
</protein>
<dbReference type="InterPro" id="IPR000917">
    <property type="entry name" value="Sulfatase_N"/>
</dbReference>
<comment type="caution">
    <text evidence="4">The sequence shown here is derived from an EMBL/GenBank/DDBJ whole genome shotgun (WGS) entry which is preliminary data.</text>
</comment>
<keyword evidence="2" id="KW-0378">Hydrolase</keyword>
<gene>
    <name evidence="4" type="ORF">GCM10009742_04700</name>
</gene>
<evidence type="ECO:0000313" key="4">
    <source>
        <dbReference type="EMBL" id="GAA1566397.1"/>
    </source>
</evidence>
<dbReference type="PANTHER" id="PTHR45953">
    <property type="entry name" value="IDURONATE 2-SULFATASE"/>
    <property type="match status" value="1"/>
</dbReference>
<dbReference type="SUPFAM" id="SSF53649">
    <property type="entry name" value="Alkaline phosphatase-like"/>
    <property type="match status" value="1"/>
</dbReference>
<keyword evidence="5" id="KW-1185">Reference proteome</keyword>
<sequence>MDDRAPRQIVLVLTDQQRADLTAREGFPRDCTPTLDNLATTGRWFDRAYTTTPLCVPARISLLTGRFPSAHGVLGNTGYHDPARGADLVDVVGRAGFRTALIGKNHSHLTPDRMDHWAEYSHYGRIPPTAATGADRDFDDWLRANPGTTTTPTPFALAQQLPVRLVDEAIDWLDSAGPDDRSLLWLSIPEPHVPYQVPEPYFSGYGPDTVPPPATTSAVLADRDFAWRYAGRLAELSGEAAPAVLARARANYVGMLRLVDDQLSRLVDHLRRTGRLATTLFVHLADHGDFAGEYGLMRKGPGLPEVLARIPLLFHGPGVRPAPRPSHAHVSIADVLPTICELLDEPVPAGVQGRSLVPLLRDPEADGFTSVYAEQGDGTPILQAEPAGRLPGVRETPSGDLAVDTVNEITQSGRRRMVRADRWKLLSTADGAVQLFDLEADPFELEDLADRAEHAETLRHLRGELEHWIDLIHRTSGIT</sequence>
<dbReference type="PANTHER" id="PTHR45953:SF1">
    <property type="entry name" value="IDURONATE 2-SULFATASE"/>
    <property type="match status" value="1"/>
</dbReference>
<proteinExistence type="predicted"/>
<organism evidence="4 5">
    <name type="scientific">Kribbella karoonensis</name>
    <dbReference type="NCBI Taxonomy" id="324851"/>
    <lineage>
        <taxon>Bacteria</taxon>
        <taxon>Bacillati</taxon>
        <taxon>Actinomycetota</taxon>
        <taxon>Actinomycetes</taxon>
        <taxon>Propionibacteriales</taxon>
        <taxon>Kribbellaceae</taxon>
        <taxon>Kribbella</taxon>
    </lineage>
</organism>
<evidence type="ECO:0000256" key="2">
    <source>
        <dbReference type="ARBA" id="ARBA00022801"/>
    </source>
</evidence>
<accession>A0ABN2D033</accession>
<feature type="domain" description="Sulfatase N-terminal" evidence="3">
    <location>
        <begin position="8"/>
        <end position="344"/>
    </location>
</feature>
<dbReference type="Proteomes" id="UP001500190">
    <property type="component" value="Unassembled WGS sequence"/>
</dbReference>
<evidence type="ECO:0000259" key="3">
    <source>
        <dbReference type="Pfam" id="PF00884"/>
    </source>
</evidence>
<evidence type="ECO:0000313" key="5">
    <source>
        <dbReference type="Proteomes" id="UP001500190"/>
    </source>
</evidence>
<dbReference type="Pfam" id="PF00884">
    <property type="entry name" value="Sulfatase"/>
    <property type="match status" value="1"/>
</dbReference>
<name>A0ABN2D033_9ACTN</name>
<dbReference type="InterPro" id="IPR017850">
    <property type="entry name" value="Alkaline_phosphatase_core_sf"/>
</dbReference>
<reference evidence="4 5" key="1">
    <citation type="journal article" date="2019" name="Int. J. Syst. Evol. Microbiol.">
        <title>The Global Catalogue of Microorganisms (GCM) 10K type strain sequencing project: providing services to taxonomists for standard genome sequencing and annotation.</title>
        <authorList>
            <consortium name="The Broad Institute Genomics Platform"/>
            <consortium name="The Broad Institute Genome Sequencing Center for Infectious Disease"/>
            <person name="Wu L."/>
            <person name="Ma J."/>
        </authorList>
    </citation>
    <scope>NUCLEOTIDE SEQUENCE [LARGE SCALE GENOMIC DNA]</scope>
    <source>
        <strain evidence="4 5">JCM 14304</strain>
    </source>
</reference>